<evidence type="ECO:0000313" key="2">
    <source>
        <dbReference type="Proteomes" id="UP000248856"/>
    </source>
</evidence>
<comment type="caution">
    <text evidence="1">The sequence shown here is derived from an EMBL/GenBank/DDBJ whole genome shotgun (WGS) entry which is preliminary data.</text>
</comment>
<protein>
    <submittedName>
        <fullName evidence="1">Uncharacterized protein</fullName>
    </submittedName>
</protein>
<dbReference type="OrthoDB" id="9181325at2"/>
<evidence type="ECO:0000313" key="1">
    <source>
        <dbReference type="EMBL" id="RAR71439.1"/>
    </source>
</evidence>
<proteinExistence type="predicted"/>
<accession>A0A328YBX8</accession>
<dbReference type="RefSeq" id="WP_146749436.1">
    <property type="nucleotide sequence ID" value="NZ_CBCSGC010000293.1"/>
</dbReference>
<dbReference type="EMBL" id="QLTA01000095">
    <property type="protein sequence ID" value="RAR71439.1"/>
    <property type="molecule type" value="Genomic_DNA"/>
</dbReference>
<keyword evidence="2" id="KW-1185">Reference proteome</keyword>
<dbReference type="AlphaFoldDB" id="A0A328YBX8"/>
<sequence>MAKTYSLVALLDVLAYRNHLKADRASGRETFKSKLEAALSVLGSINETDLAYQAISDTIIIAANASTRIADFLSTIAEVQRAFLQSGLLIRGGIAFEQHFKSGSLTYSHALAVAYELEQKQAIYPRVVIDRSVIEMLRTGSRFAAEDIQHVQDDALICFQNGVHFVHFVRNHVPQCYELAKAIFVAESVDLDGREAELAKHRWLQDYIVAFSDEDPVRYMGDIELLNFGQKEGQAVVHGEAAA</sequence>
<dbReference type="Proteomes" id="UP000248856">
    <property type="component" value="Unassembled WGS sequence"/>
</dbReference>
<name>A0A328YBX8_9BURK</name>
<organism evidence="1 2">
    <name type="scientific">Paracidovorax anthurii</name>
    <dbReference type="NCBI Taxonomy" id="78229"/>
    <lineage>
        <taxon>Bacteria</taxon>
        <taxon>Pseudomonadati</taxon>
        <taxon>Pseudomonadota</taxon>
        <taxon>Betaproteobacteria</taxon>
        <taxon>Burkholderiales</taxon>
        <taxon>Comamonadaceae</taxon>
        <taxon>Paracidovorax</taxon>
    </lineage>
</organism>
<gene>
    <name evidence="1" type="ORF">AX018_10952</name>
</gene>
<reference evidence="1 2" key="1">
    <citation type="submission" date="2018-06" db="EMBL/GenBank/DDBJ databases">
        <title>Genomic Encyclopedia of Archaeal and Bacterial Type Strains, Phase II (KMG-II): from individual species to whole genera.</title>
        <authorList>
            <person name="Goeker M."/>
        </authorList>
    </citation>
    <scope>NUCLEOTIDE SEQUENCE [LARGE SCALE GENOMIC DNA]</scope>
    <source>
        <strain evidence="1 2">CFPB 3232</strain>
    </source>
</reference>